<feature type="transmembrane region" description="Helical" evidence="6">
    <location>
        <begin position="286"/>
        <end position="306"/>
    </location>
</feature>
<evidence type="ECO:0000256" key="1">
    <source>
        <dbReference type="ARBA" id="ARBA00022527"/>
    </source>
</evidence>
<dbReference type="Gene3D" id="3.30.200.20">
    <property type="entry name" value="Phosphorylase Kinase, domain 1"/>
    <property type="match status" value="1"/>
</dbReference>
<gene>
    <name evidence="8" type="ORF">PV05_03329</name>
</gene>
<dbReference type="Pfam" id="PF00069">
    <property type="entry name" value="Pkinase"/>
    <property type="match status" value="1"/>
</dbReference>
<evidence type="ECO:0000256" key="6">
    <source>
        <dbReference type="SAM" id="Phobius"/>
    </source>
</evidence>
<evidence type="ECO:0000256" key="2">
    <source>
        <dbReference type="ARBA" id="ARBA00022679"/>
    </source>
</evidence>
<dbReference type="OrthoDB" id="4119926at2759"/>
<dbReference type="GeneID" id="25325237"/>
<evidence type="ECO:0000256" key="4">
    <source>
        <dbReference type="ARBA" id="ARBA00022777"/>
    </source>
</evidence>
<dbReference type="InterPro" id="IPR000719">
    <property type="entry name" value="Prot_kinase_dom"/>
</dbReference>
<keyword evidence="6" id="KW-0472">Membrane</keyword>
<keyword evidence="1" id="KW-0723">Serine/threonine-protein kinase</keyword>
<proteinExistence type="predicted"/>
<keyword evidence="3" id="KW-0547">Nucleotide-binding</keyword>
<dbReference type="HOGENOM" id="CLU_000288_81_2_1"/>
<keyword evidence="2" id="KW-0808">Transferase</keyword>
<dbReference type="InterPro" id="IPR051175">
    <property type="entry name" value="CLK_kinases"/>
</dbReference>
<keyword evidence="9" id="KW-1185">Reference proteome</keyword>
<keyword evidence="6" id="KW-0812">Transmembrane</keyword>
<dbReference type="RefSeq" id="XP_013319419.1">
    <property type="nucleotide sequence ID" value="XM_013463965.1"/>
</dbReference>
<dbReference type="GO" id="GO:0043484">
    <property type="term" value="P:regulation of RNA splicing"/>
    <property type="evidence" value="ECO:0007669"/>
    <property type="project" value="TreeGrafter"/>
</dbReference>
<dbReference type="PANTHER" id="PTHR45646">
    <property type="entry name" value="SERINE/THREONINE-PROTEIN KINASE DOA-RELATED"/>
    <property type="match status" value="1"/>
</dbReference>
<evidence type="ECO:0000256" key="3">
    <source>
        <dbReference type="ARBA" id="ARBA00022741"/>
    </source>
</evidence>
<feature type="domain" description="Protein kinase" evidence="7">
    <location>
        <begin position="46"/>
        <end position="408"/>
    </location>
</feature>
<evidence type="ECO:0000313" key="9">
    <source>
        <dbReference type="Proteomes" id="UP000054342"/>
    </source>
</evidence>
<dbReference type="Proteomes" id="UP000054342">
    <property type="component" value="Unassembled WGS sequence"/>
</dbReference>
<keyword evidence="4" id="KW-0418">Kinase</keyword>
<keyword evidence="6" id="KW-1133">Transmembrane helix</keyword>
<evidence type="ECO:0000313" key="8">
    <source>
        <dbReference type="EMBL" id="KIW58835.1"/>
    </source>
</evidence>
<evidence type="ECO:0000259" key="7">
    <source>
        <dbReference type="PROSITE" id="PS50011"/>
    </source>
</evidence>
<accession>A0A0D2EVP5</accession>
<protein>
    <recommendedName>
        <fullName evidence="7">Protein kinase domain-containing protein</fullName>
    </recommendedName>
</protein>
<dbReference type="STRING" id="348802.A0A0D2EVP5"/>
<reference evidence="8 9" key="1">
    <citation type="submission" date="2015-01" db="EMBL/GenBank/DDBJ databases">
        <title>The Genome Sequence of Exophiala xenobiotica CBS118157.</title>
        <authorList>
            <consortium name="The Broad Institute Genomics Platform"/>
            <person name="Cuomo C."/>
            <person name="de Hoog S."/>
            <person name="Gorbushina A."/>
            <person name="Stielow B."/>
            <person name="Teixiera M."/>
            <person name="Abouelleil A."/>
            <person name="Chapman S.B."/>
            <person name="Priest M."/>
            <person name="Young S.K."/>
            <person name="Wortman J."/>
            <person name="Nusbaum C."/>
            <person name="Birren B."/>
        </authorList>
    </citation>
    <scope>NUCLEOTIDE SEQUENCE [LARGE SCALE GENOMIC DNA]</scope>
    <source>
        <strain evidence="8 9">CBS 118157</strain>
    </source>
</reference>
<dbReference type="SUPFAM" id="SSF56112">
    <property type="entry name" value="Protein kinase-like (PK-like)"/>
    <property type="match status" value="1"/>
</dbReference>
<dbReference type="PANTHER" id="PTHR45646:SF11">
    <property type="entry name" value="SERINE_THREONINE-PROTEIN KINASE DOA"/>
    <property type="match status" value="1"/>
</dbReference>
<keyword evidence="5" id="KW-0067">ATP-binding</keyword>
<dbReference type="GO" id="GO:0005524">
    <property type="term" value="F:ATP binding"/>
    <property type="evidence" value="ECO:0007669"/>
    <property type="project" value="UniProtKB-KW"/>
</dbReference>
<evidence type="ECO:0000256" key="5">
    <source>
        <dbReference type="ARBA" id="ARBA00022840"/>
    </source>
</evidence>
<dbReference type="PROSITE" id="PS50011">
    <property type="entry name" value="PROTEIN_KINASE_DOM"/>
    <property type="match status" value="1"/>
</dbReference>
<dbReference type="AlphaFoldDB" id="A0A0D2EVP5"/>
<dbReference type="Gene3D" id="1.10.510.10">
    <property type="entry name" value="Transferase(Phosphotransferase) domain 1"/>
    <property type="match status" value="1"/>
</dbReference>
<sequence length="408" mass="45892">MDRFTKLYELYDKPSNVLFEEENFLDYRPGGFHPVALGDTLKDGRYKIHHKLGYGGFSTVWVARDYRHQWVSVKIAKAEKTNQSRELQVLRALAQCSNVTPGSTGIVRLLDDFLHEGPNGCHQCLVFELLGPTVDMMVNDAHQFGERLGTDIIVKVSTQMLEAVAFMHEAGYAHGDLSTKNLAFCNDRLSHLSEEELFEALGPPSPEGLTRLDGKPLGQGIPTQLVESALWTGWPLDDDEDDENVRIIDLGEAFDQNAAPKSLAQPGGLQAPESIFTGKVDYKQDLWRVGLVIYYLIFGALPYSWWGINPLVEAMMDVFGELPPEWQSKWEQMSSDAVARGDPGAGKWKQTPHWRLERQFDQHVHEPELKPFLPVIQGLTMLLPSDRISASQALQLIRDNSGNIEHRA</sequence>
<dbReference type="SMART" id="SM00220">
    <property type="entry name" value="S_TKc"/>
    <property type="match status" value="1"/>
</dbReference>
<dbReference type="InterPro" id="IPR011009">
    <property type="entry name" value="Kinase-like_dom_sf"/>
</dbReference>
<dbReference type="EMBL" id="KN847318">
    <property type="protein sequence ID" value="KIW58835.1"/>
    <property type="molecule type" value="Genomic_DNA"/>
</dbReference>
<organism evidence="8 9">
    <name type="scientific">Exophiala xenobiotica</name>
    <dbReference type="NCBI Taxonomy" id="348802"/>
    <lineage>
        <taxon>Eukaryota</taxon>
        <taxon>Fungi</taxon>
        <taxon>Dikarya</taxon>
        <taxon>Ascomycota</taxon>
        <taxon>Pezizomycotina</taxon>
        <taxon>Eurotiomycetes</taxon>
        <taxon>Chaetothyriomycetidae</taxon>
        <taxon>Chaetothyriales</taxon>
        <taxon>Herpotrichiellaceae</taxon>
        <taxon>Exophiala</taxon>
    </lineage>
</organism>
<dbReference type="GO" id="GO:0004674">
    <property type="term" value="F:protein serine/threonine kinase activity"/>
    <property type="evidence" value="ECO:0007669"/>
    <property type="project" value="UniProtKB-KW"/>
</dbReference>
<dbReference type="GO" id="GO:0005634">
    <property type="term" value="C:nucleus"/>
    <property type="evidence" value="ECO:0007669"/>
    <property type="project" value="TreeGrafter"/>
</dbReference>
<name>A0A0D2EVP5_9EURO</name>